<dbReference type="PANTHER" id="PTHR22793:SF12">
    <property type="entry name" value="MYOCARDIN-RELATED TRANSCRIPTION FACTOR, ISOFORM H"/>
    <property type="match status" value="1"/>
</dbReference>
<evidence type="ECO:0000256" key="1">
    <source>
        <dbReference type="ARBA" id="ARBA00004123"/>
    </source>
</evidence>
<feature type="region of interest" description="Disordered" evidence="5">
    <location>
        <begin position="114"/>
        <end position="147"/>
    </location>
</feature>
<evidence type="ECO:0000256" key="4">
    <source>
        <dbReference type="PROSITE-ProRule" id="PRU00401"/>
    </source>
</evidence>
<gene>
    <name evidence="6" type="ORF">TWF718_004133</name>
</gene>
<proteinExistence type="predicted"/>
<accession>A0AAN8N5R3</accession>
<dbReference type="Pfam" id="PF02755">
    <property type="entry name" value="RPEL"/>
    <property type="match status" value="2"/>
</dbReference>
<evidence type="ECO:0008006" key="8">
    <source>
        <dbReference type="Google" id="ProtNLM"/>
    </source>
</evidence>
<dbReference type="Proteomes" id="UP001313282">
    <property type="component" value="Unassembled WGS sequence"/>
</dbReference>
<feature type="compositionally biased region" description="Polar residues" evidence="5">
    <location>
        <begin position="1"/>
        <end position="10"/>
    </location>
</feature>
<dbReference type="GO" id="GO:0045944">
    <property type="term" value="P:positive regulation of transcription by RNA polymerase II"/>
    <property type="evidence" value="ECO:0007669"/>
    <property type="project" value="TreeGrafter"/>
</dbReference>
<organism evidence="6 7">
    <name type="scientific">Orbilia javanica</name>
    <dbReference type="NCBI Taxonomy" id="47235"/>
    <lineage>
        <taxon>Eukaryota</taxon>
        <taxon>Fungi</taxon>
        <taxon>Dikarya</taxon>
        <taxon>Ascomycota</taxon>
        <taxon>Pezizomycotina</taxon>
        <taxon>Orbiliomycetes</taxon>
        <taxon>Orbiliales</taxon>
        <taxon>Orbiliaceae</taxon>
        <taxon>Orbilia</taxon>
    </lineage>
</organism>
<dbReference type="GO" id="GO:0003713">
    <property type="term" value="F:transcription coactivator activity"/>
    <property type="evidence" value="ECO:0007669"/>
    <property type="project" value="TreeGrafter"/>
</dbReference>
<dbReference type="Gene3D" id="6.10.140.2040">
    <property type="match status" value="1"/>
</dbReference>
<dbReference type="GO" id="GO:0005634">
    <property type="term" value="C:nucleus"/>
    <property type="evidence" value="ECO:0007669"/>
    <property type="project" value="UniProtKB-SubCell"/>
</dbReference>
<sequence length="147" mass="16272">MTEVSTSTPTEALVDTSPIVPPSAPHTQFERRLSLRPEAQSLVDRNILHSTSTTASSLAAHKDELKHAMLADNLKRGLATRPERKELEERGILPDEHVSPAILGKTKELEKSMLSDSLNTKLTHRPKVEEVMEKGILSADEDPRTPH</sequence>
<feature type="repeat" description="RPEL" evidence="4">
    <location>
        <begin position="116"/>
        <end position="141"/>
    </location>
</feature>
<keyword evidence="2" id="KW-0677">Repeat</keyword>
<reference evidence="6 7" key="1">
    <citation type="submission" date="2019-10" db="EMBL/GenBank/DDBJ databases">
        <authorList>
            <person name="Palmer J.M."/>
        </authorList>
    </citation>
    <scope>NUCLEOTIDE SEQUENCE [LARGE SCALE GENOMIC DNA]</scope>
    <source>
        <strain evidence="6 7">TWF718</strain>
    </source>
</reference>
<evidence type="ECO:0000256" key="5">
    <source>
        <dbReference type="SAM" id="MobiDB-lite"/>
    </source>
</evidence>
<name>A0AAN8N5R3_9PEZI</name>
<evidence type="ECO:0000313" key="7">
    <source>
        <dbReference type="Proteomes" id="UP001313282"/>
    </source>
</evidence>
<feature type="repeat" description="RPEL" evidence="4">
    <location>
        <begin position="27"/>
        <end position="52"/>
    </location>
</feature>
<dbReference type="PANTHER" id="PTHR22793">
    <property type="entry name" value="MYOCARDIN-RELATED TRANSCRIPTION FACTOR-RELATED"/>
    <property type="match status" value="1"/>
</dbReference>
<protein>
    <recommendedName>
        <fullName evidence="8">RPEL repeat protein</fullName>
    </recommendedName>
</protein>
<dbReference type="Gene3D" id="6.10.150.10">
    <property type="match status" value="1"/>
</dbReference>
<feature type="region of interest" description="Disordered" evidence="5">
    <location>
        <begin position="1"/>
        <end position="31"/>
    </location>
</feature>
<dbReference type="InterPro" id="IPR043451">
    <property type="entry name" value="Myocardin-like"/>
</dbReference>
<dbReference type="AlphaFoldDB" id="A0AAN8N5R3"/>
<comment type="caution">
    <text evidence="6">The sequence shown here is derived from an EMBL/GenBank/DDBJ whole genome shotgun (WGS) entry which is preliminary data.</text>
</comment>
<dbReference type="EMBL" id="JAVHNR010000002">
    <property type="protein sequence ID" value="KAK6350953.1"/>
    <property type="molecule type" value="Genomic_DNA"/>
</dbReference>
<dbReference type="SMART" id="SM00707">
    <property type="entry name" value="RPEL"/>
    <property type="match status" value="3"/>
</dbReference>
<evidence type="ECO:0000313" key="6">
    <source>
        <dbReference type="EMBL" id="KAK6350953.1"/>
    </source>
</evidence>
<comment type="subcellular location">
    <subcellularLocation>
        <location evidence="1">Nucleus</location>
    </subcellularLocation>
</comment>
<keyword evidence="3" id="KW-0539">Nucleus</keyword>
<dbReference type="InterPro" id="IPR004018">
    <property type="entry name" value="RPEL_repeat"/>
</dbReference>
<dbReference type="PROSITE" id="PS51073">
    <property type="entry name" value="RPEL"/>
    <property type="match status" value="3"/>
</dbReference>
<keyword evidence="7" id="KW-1185">Reference proteome</keyword>
<evidence type="ECO:0000256" key="3">
    <source>
        <dbReference type="ARBA" id="ARBA00023242"/>
    </source>
</evidence>
<feature type="repeat" description="RPEL" evidence="4">
    <location>
        <begin position="72"/>
        <end position="97"/>
    </location>
</feature>
<evidence type="ECO:0000256" key="2">
    <source>
        <dbReference type="ARBA" id="ARBA00022737"/>
    </source>
</evidence>